<feature type="compositionally biased region" description="Low complexity" evidence="5">
    <location>
        <begin position="111"/>
        <end position="122"/>
    </location>
</feature>
<dbReference type="Pfam" id="PF01485">
    <property type="entry name" value="IBR"/>
    <property type="match status" value="1"/>
</dbReference>
<name>A0A5N5DE25_9PEZI</name>
<evidence type="ECO:0000313" key="8">
    <source>
        <dbReference type="Proteomes" id="UP000325902"/>
    </source>
</evidence>
<dbReference type="InterPro" id="IPR031127">
    <property type="entry name" value="E3_UB_ligase_RBR"/>
</dbReference>
<accession>A0A5N5DE25</accession>
<sequence>MEADDETAALALQLQLEDLASILAPAADERNGNGEAASDRTYALQLYQRELSTQKTILDDRRIAREVQAGRRILTTTAEVTRATPRDQSSARHITDRSNADDSSGAATEGPASATTTNPTSAGDEEATVTTTDDHHNEDLKEFPSKPTISNVSEAEDTKPFTAASPQSTNDIVHNARAIDDDIETGESSTQGAIKGKGKRPAPIGDDDEDSERPSHLICDICRSKYPFFDVTTLSACQHRYCRACLDHLFSLSLTDEMVFPPRCCSQTISFDDVRVYLSADTARDFERKRPELETVGKKYCHISTCSTWISPTDIADDEKVGTCPKCAARTCVVCNEKAHEVGEEKCPGDEAMKELLRAAGGDEWQRCYSCNHFVELNTGYYHIRYVIQILPQIPVLFSFSSHSSR</sequence>
<gene>
    <name evidence="7" type="ORF">DBV05_g5666</name>
</gene>
<dbReference type="PANTHER" id="PTHR11685">
    <property type="entry name" value="RBR FAMILY RING FINGER AND IBR DOMAIN-CONTAINING"/>
    <property type="match status" value="1"/>
</dbReference>
<dbReference type="InterPro" id="IPR013083">
    <property type="entry name" value="Znf_RING/FYVE/PHD"/>
</dbReference>
<evidence type="ECO:0000259" key="6">
    <source>
        <dbReference type="Pfam" id="PF01485"/>
    </source>
</evidence>
<feature type="compositionally biased region" description="Basic and acidic residues" evidence="5">
    <location>
        <begin position="132"/>
        <end position="144"/>
    </location>
</feature>
<evidence type="ECO:0000256" key="4">
    <source>
        <dbReference type="ARBA" id="ARBA00022833"/>
    </source>
</evidence>
<evidence type="ECO:0000313" key="7">
    <source>
        <dbReference type="EMBL" id="KAB2575700.1"/>
    </source>
</evidence>
<keyword evidence="3" id="KW-0833">Ubl conjugation pathway</keyword>
<protein>
    <recommendedName>
        <fullName evidence="6">IBR domain-containing protein</fullName>
    </recommendedName>
</protein>
<dbReference type="InterPro" id="IPR002867">
    <property type="entry name" value="IBR_dom"/>
</dbReference>
<dbReference type="GO" id="GO:0016567">
    <property type="term" value="P:protein ubiquitination"/>
    <property type="evidence" value="ECO:0007669"/>
    <property type="project" value="InterPro"/>
</dbReference>
<dbReference type="GO" id="GO:0008270">
    <property type="term" value="F:zinc ion binding"/>
    <property type="evidence" value="ECO:0007669"/>
    <property type="project" value="UniProtKB-KW"/>
</dbReference>
<feature type="region of interest" description="Disordered" evidence="5">
    <location>
        <begin position="76"/>
        <end position="213"/>
    </location>
</feature>
<evidence type="ECO:0000256" key="2">
    <source>
        <dbReference type="ARBA" id="ARBA00022771"/>
    </source>
</evidence>
<dbReference type="PROSITE" id="PS00518">
    <property type="entry name" value="ZF_RING_1"/>
    <property type="match status" value="1"/>
</dbReference>
<keyword evidence="4" id="KW-0862">Zinc</keyword>
<dbReference type="InterPro" id="IPR017907">
    <property type="entry name" value="Znf_RING_CS"/>
</dbReference>
<dbReference type="OrthoDB" id="9977870at2759"/>
<dbReference type="CDD" id="cd20335">
    <property type="entry name" value="BRcat_RBR"/>
    <property type="match status" value="1"/>
</dbReference>
<dbReference type="Proteomes" id="UP000325902">
    <property type="component" value="Unassembled WGS sequence"/>
</dbReference>
<reference evidence="7 8" key="1">
    <citation type="journal article" date="2019" name="Sci. Rep.">
        <title>A multi-omics analysis of the grapevine pathogen Lasiodiplodia theobromae reveals that temperature affects the expression of virulence- and pathogenicity-related genes.</title>
        <authorList>
            <person name="Felix C."/>
            <person name="Meneses R."/>
            <person name="Goncalves M.F.M."/>
            <person name="Tilleman L."/>
            <person name="Duarte A.S."/>
            <person name="Jorrin-Novo J.V."/>
            <person name="Van de Peer Y."/>
            <person name="Deforce D."/>
            <person name="Van Nieuwerburgh F."/>
            <person name="Esteves A.C."/>
            <person name="Alves A."/>
        </authorList>
    </citation>
    <scope>NUCLEOTIDE SEQUENCE [LARGE SCALE GENOMIC DNA]</scope>
    <source>
        <strain evidence="7 8">LA-SOL3</strain>
    </source>
</reference>
<proteinExistence type="predicted"/>
<dbReference type="AlphaFoldDB" id="A0A5N5DE25"/>
<evidence type="ECO:0000256" key="5">
    <source>
        <dbReference type="SAM" id="MobiDB-lite"/>
    </source>
</evidence>
<dbReference type="GO" id="GO:0004842">
    <property type="term" value="F:ubiquitin-protein transferase activity"/>
    <property type="evidence" value="ECO:0007669"/>
    <property type="project" value="InterPro"/>
</dbReference>
<evidence type="ECO:0000256" key="3">
    <source>
        <dbReference type="ARBA" id="ARBA00022786"/>
    </source>
</evidence>
<comment type="caution">
    <text evidence="7">The sequence shown here is derived from an EMBL/GenBank/DDBJ whole genome shotgun (WGS) entry which is preliminary data.</text>
</comment>
<keyword evidence="1" id="KW-0479">Metal-binding</keyword>
<dbReference type="SUPFAM" id="SSF57850">
    <property type="entry name" value="RING/U-box"/>
    <property type="match status" value="1"/>
</dbReference>
<dbReference type="EMBL" id="VCHE01000030">
    <property type="protein sequence ID" value="KAB2575700.1"/>
    <property type="molecule type" value="Genomic_DNA"/>
</dbReference>
<keyword evidence="8" id="KW-1185">Reference proteome</keyword>
<evidence type="ECO:0000256" key="1">
    <source>
        <dbReference type="ARBA" id="ARBA00022723"/>
    </source>
</evidence>
<keyword evidence="2" id="KW-0863">Zinc-finger</keyword>
<dbReference type="Gene3D" id="3.30.40.10">
    <property type="entry name" value="Zinc/RING finger domain, C3HC4 (zinc finger)"/>
    <property type="match status" value="1"/>
</dbReference>
<feature type="domain" description="IBR" evidence="6">
    <location>
        <begin position="298"/>
        <end position="341"/>
    </location>
</feature>
<feature type="compositionally biased region" description="Basic and acidic residues" evidence="5">
    <location>
        <begin position="89"/>
        <end position="100"/>
    </location>
</feature>
<organism evidence="7 8">
    <name type="scientific">Lasiodiplodia theobromae</name>
    <dbReference type="NCBI Taxonomy" id="45133"/>
    <lineage>
        <taxon>Eukaryota</taxon>
        <taxon>Fungi</taxon>
        <taxon>Dikarya</taxon>
        <taxon>Ascomycota</taxon>
        <taxon>Pezizomycotina</taxon>
        <taxon>Dothideomycetes</taxon>
        <taxon>Dothideomycetes incertae sedis</taxon>
        <taxon>Botryosphaeriales</taxon>
        <taxon>Botryosphaeriaceae</taxon>
        <taxon>Lasiodiplodia</taxon>
    </lineage>
</organism>